<organism evidence="3 4">
    <name type="scientific">Euplotes crassus</name>
    <dbReference type="NCBI Taxonomy" id="5936"/>
    <lineage>
        <taxon>Eukaryota</taxon>
        <taxon>Sar</taxon>
        <taxon>Alveolata</taxon>
        <taxon>Ciliophora</taxon>
        <taxon>Intramacronucleata</taxon>
        <taxon>Spirotrichea</taxon>
        <taxon>Hypotrichia</taxon>
        <taxon>Euplotida</taxon>
        <taxon>Euplotidae</taxon>
        <taxon>Moneuplotes</taxon>
    </lineage>
</organism>
<comment type="caution">
    <text evidence="3">The sequence shown here is derived from an EMBL/GenBank/DDBJ whole genome shotgun (WGS) entry which is preliminary data.</text>
</comment>
<dbReference type="SUPFAM" id="SSF55781">
    <property type="entry name" value="GAF domain-like"/>
    <property type="match status" value="1"/>
</dbReference>
<dbReference type="InterPro" id="IPR029016">
    <property type="entry name" value="GAF-like_dom_sf"/>
</dbReference>
<name>A0AAD2D7P7_EUPCR</name>
<evidence type="ECO:0000256" key="1">
    <source>
        <dbReference type="SAM" id="Coils"/>
    </source>
</evidence>
<proteinExistence type="predicted"/>
<gene>
    <name evidence="3" type="ORF">ECRASSUSDP1_LOCUS24089</name>
</gene>
<evidence type="ECO:0008006" key="5">
    <source>
        <dbReference type="Google" id="ProtNLM"/>
    </source>
</evidence>
<evidence type="ECO:0000313" key="4">
    <source>
        <dbReference type="Proteomes" id="UP001295684"/>
    </source>
</evidence>
<keyword evidence="4" id="KW-1185">Reference proteome</keyword>
<dbReference type="AlphaFoldDB" id="A0AAD2D7P7"/>
<dbReference type="EMBL" id="CAMPGE010024794">
    <property type="protein sequence ID" value="CAI2382611.1"/>
    <property type="molecule type" value="Genomic_DNA"/>
</dbReference>
<protein>
    <recommendedName>
        <fullName evidence="5">GAF domain-containing protein</fullName>
    </recommendedName>
</protein>
<dbReference type="Gene3D" id="3.30.450.40">
    <property type="match status" value="1"/>
</dbReference>
<dbReference type="Proteomes" id="UP001295684">
    <property type="component" value="Unassembled WGS sequence"/>
</dbReference>
<sequence>MLNSVVGTTRSYSRRNHYGQDMAASAERLGRNNRFLQLKRTTYFDFNKTVVDKKKTTTVLTRQKICRINAEMRRRRSATNSKATKEHVLVQAYYSRPDSYSPPKGLTQKNLELRNRIYELEKHIRKAQIRNLKMRNNNKELRYQQQRMRKFEASVLESHNHSTQIPTQIDFNRVESAIQTRYKQHERREKSLEISPREKYSSKHVESVSRHKHSRNHQIEFSIKKYMKSTTASHKKTKKLYSGNQSFGQKQSNGVFITVPPSLYDYDDKVMMIKRGIQKYSKRKTNMAQLVEKIKNDNKKLKKRIRIYNTQSPVKNLQSSCDYLDCGISQAEDVYVINDKSLPPQSNFGISKVKSTHKFAQSIAEVKEQTILVDNKILTERIQSVDEAAIGQKIFGSKSNNCLQVNAEDQIDLKSSSNFELIGSSKSIKDDLIDAERRINLTENQRMDDFLQTCLRIQEIFLFLETLVVEIPDRFDYIDKPNFYLVNNDALALFKTSKWLKKKAHRIRNISIKSNEWVVISEDPQEQLIPDESLFVNTKLFSAGKEYIYNKDNNYILLPVRDSSGELLLVLQIFRKDSPQADPTGSSRPPVLYKCELTLMKIFLCMVGSHIEHMVLKHENSRKNYEIKTNEICINTLLNIFNELSFIIKGQDICCQFMSFQRCNIRLLETSTNCLIFYDGKNDKEMFCRAPKNVGMIGMVLDKQMIYRSEFFDETMNHDSTMLLEPRYKNGFLSEADSFSIEEAKKENFTNFRDAALLRPCSVLCIPIFCEEFSKPIGAIQLIEKTNKKSICQEDITRVKALGCLMGSILSNICFVSERFRNFFEINQAITPVRNITEDLYNIFSEGSSFE</sequence>
<feature type="coiled-coil region" evidence="1">
    <location>
        <begin position="110"/>
        <end position="149"/>
    </location>
</feature>
<accession>A0AAD2D7P7</accession>
<evidence type="ECO:0000256" key="2">
    <source>
        <dbReference type="SAM" id="MobiDB-lite"/>
    </source>
</evidence>
<evidence type="ECO:0000313" key="3">
    <source>
        <dbReference type="EMBL" id="CAI2382611.1"/>
    </source>
</evidence>
<keyword evidence="1" id="KW-0175">Coiled coil</keyword>
<feature type="compositionally biased region" description="Basic and acidic residues" evidence="2">
    <location>
        <begin position="186"/>
        <end position="209"/>
    </location>
</feature>
<feature type="coiled-coil region" evidence="1">
    <location>
        <begin position="284"/>
        <end position="311"/>
    </location>
</feature>
<feature type="region of interest" description="Disordered" evidence="2">
    <location>
        <begin position="182"/>
        <end position="215"/>
    </location>
</feature>
<reference evidence="3" key="1">
    <citation type="submission" date="2023-07" db="EMBL/GenBank/DDBJ databases">
        <authorList>
            <consortium name="AG Swart"/>
            <person name="Singh M."/>
            <person name="Singh A."/>
            <person name="Seah K."/>
            <person name="Emmerich C."/>
        </authorList>
    </citation>
    <scope>NUCLEOTIDE SEQUENCE</scope>
    <source>
        <strain evidence="3">DP1</strain>
    </source>
</reference>